<reference evidence="1 2" key="1">
    <citation type="submission" date="2019-09" db="EMBL/GenBank/DDBJ databases">
        <authorList>
            <person name="Depoorter E."/>
        </authorList>
    </citation>
    <scope>NUCLEOTIDE SEQUENCE [LARGE SCALE GENOMIC DNA]</scope>
    <source>
        <strain evidence="1 2">R-17378</strain>
    </source>
</reference>
<dbReference type="RefSeq" id="WP_174957741.1">
    <property type="nucleotide sequence ID" value="NZ_CABVQG010000011.1"/>
</dbReference>
<accession>A0ABY6XSC5</accession>
<sequence length="88" mass="9562">MSKNNNHQCVVRFRLEAGDVELLVHGHEDGSWNVSEGKARVLAASYSPIPDPQKVVKLGQSDSPASIEADAIAWATGNYKVTFQKKPA</sequence>
<comment type="caution">
    <text evidence="1">The sequence shown here is derived from an EMBL/GenBank/DDBJ whole genome shotgun (WGS) entry which is preliminary data.</text>
</comment>
<evidence type="ECO:0000313" key="1">
    <source>
        <dbReference type="EMBL" id="VWC73296.1"/>
    </source>
</evidence>
<dbReference type="Proteomes" id="UP000494120">
    <property type="component" value="Unassembled WGS sequence"/>
</dbReference>
<proteinExistence type="predicted"/>
<dbReference type="EMBL" id="CABVQG010000011">
    <property type="protein sequence ID" value="VWC73296.1"/>
    <property type="molecule type" value="Genomic_DNA"/>
</dbReference>
<gene>
    <name evidence="1" type="ORF">BLA17378_03404</name>
</gene>
<organism evidence="1 2">
    <name type="scientific">Burkholderia aenigmatica</name>
    <dbReference type="NCBI Taxonomy" id="2015348"/>
    <lineage>
        <taxon>Bacteria</taxon>
        <taxon>Pseudomonadati</taxon>
        <taxon>Pseudomonadota</taxon>
        <taxon>Betaproteobacteria</taxon>
        <taxon>Burkholderiales</taxon>
        <taxon>Burkholderiaceae</taxon>
        <taxon>Burkholderia</taxon>
        <taxon>Burkholderia cepacia complex</taxon>
    </lineage>
</organism>
<protein>
    <submittedName>
        <fullName evidence="1">Uncharacterized protein</fullName>
    </submittedName>
</protein>
<name>A0ABY6XSC5_9BURK</name>
<keyword evidence="2" id="KW-1185">Reference proteome</keyword>
<evidence type="ECO:0000313" key="2">
    <source>
        <dbReference type="Proteomes" id="UP000494120"/>
    </source>
</evidence>